<feature type="compositionally biased region" description="Low complexity" evidence="2">
    <location>
        <begin position="229"/>
        <end position="240"/>
    </location>
</feature>
<feature type="region of interest" description="Disordered" evidence="2">
    <location>
        <begin position="136"/>
        <end position="157"/>
    </location>
</feature>
<keyword evidence="1" id="KW-0863">Zinc-finger</keyword>
<dbReference type="Gene3D" id="3.50.50.60">
    <property type="entry name" value="FAD/NAD(P)-binding domain"/>
    <property type="match status" value="1"/>
</dbReference>
<gene>
    <name evidence="4" type="ORF">E3N88_35224</name>
</gene>
<evidence type="ECO:0000256" key="2">
    <source>
        <dbReference type="SAM" id="MobiDB-lite"/>
    </source>
</evidence>
<feature type="domain" description="C3H1-type" evidence="3">
    <location>
        <begin position="159"/>
        <end position="189"/>
    </location>
</feature>
<dbReference type="GO" id="GO:0008270">
    <property type="term" value="F:zinc ion binding"/>
    <property type="evidence" value="ECO:0007669"/>
    <property type="project" value="UniProtKB-KW"/>
</dbReference>
<dbReference type="AlphaFoldDB" id="A0A5N6M0C4"/>
<evidence type="ECO:0000256" key="1">
    <source>
        <dbReference type="PROSITE-ProRule" id="PRU00723"/>
    </source>
</evidence>
<proteinExistence type="predicted"/>
<dbReference type="Proteomes" id="UP000326396">
    <property type="component" value="Linkage Group LG7"/>
</dbReference>
<feature type="compositionally biased region" description="Low complexity" evidence="2">
    <location>
        <begin position="141"/>
        <end position="157"/>
    </location>
</feature>
<feature type="zinc finger region" description="C3H1-type" evidence="1">
    <location>
        <begin position="159"/>
        <end position="189"/>
    </location>
</feature>
<keyword evidence="5" id="KW-1185">Reference proteome</keyword>
<dbReference type="EMBL" id="SZYD01000017">
    <property type="protein sequence ID" value="KAD3067344.1"/>
    <property type="molecule type" value="Genomic_DNA"/>
</dbReference>
<dbReference type="GO" id="GO:0016491">
    <property type="term" value="F:oxidoreductase activity"/>
    <property type="evidence" value="ECO:0007669"/>
    <property type="project" value="InterPro"/>
</dbReference>
<sequence>MDNLYGISNSKVPKYSSLSPLHNFALLNPYCHHLGHVVDQYLSHDVHTSALKKLNSPNRRYLQSGSSHLASPSSVLEQQPYVGNMYHHLGSVNIGVGSRKESPRQSRSPLHFSNSVKVEEDVVVFDGVLVNDLPAADRPRSSSLSLTDSGGSSFSGGKSNTTDLCLSYLENSGFCRYGTKCQQFAHGNQEQHPAPFSNKSLLKTPCKNNSLSGTSLYGSKCRFLHHETSPPTSSTTRPTSQIKPHGSPSSIAKLKSCNWSPMDDIEIQFKQDFDSFINKVLYGPRRIKRLTAFTHICQDKSYAPPVQDDRMTIATHSLTFSFTPHHTYHHHHHHHRRRRLQPRAQVSLTTPPSLTSQINAKNTGVVVVGAGLAGLAAALRLHSENIPFLLVEASDAVGGRVRTDTVDGFLLDRGFQIFITGYPEARKLLDYEALNLQKFYSGAKVYYAGNFHTVADPLRHFADAIQSLTNPIGTLVDKSLIALTRIRVPVPDPILFINGSGHGIVNNMFFATNVAPSYGPPGKALVSVSLIGLYEDETDEDLRIKVIKELGGWFGPEVAGSWTYLKTYRVKFAQPNQCPPTDLRKNPKVGVGLYVCGDYRTSATFDGALVSGREAAEALLKDRSLVPAS</sequence>
<keyword evidence="1" id="KW-0862">Zinc</keyword>
<dbReference type="InterPro" id="IPR000571">
    <property type="entry name" value="Znf_CCCH"/>
</dbReference>
<evidence type="ECO:0000313" key="4">
    <source>
        <dbReference type="EMBL" id="KAD3067344.1"/>
    </source>
</evidence>
<dbReference type="PANTHER" id="PTHR42841">
    <property type="entry name" value="AMINE OXIDASE"/>
    <property type="match status" value="1"/>
</dbReference>
<dbReference type="InterPro" id="IPR002937">
    <property type="entry name" value="Amino_oxidase"/>
</dbReference>
<dbReference type="InterPro" id="IPR036188">
    <property type="entry name" value="FAD/NAD-bd_sf"/>
</dbReference>
<dbReference type="SMART" id="SM00356">
    <property type="entry name" value="ZnF_C3H1"/>
    <property type="match status" value="2"/>
</dbReference>
<keyword evidence="1" id="KW-0479">Metal-binding</keyword>
<dbReference type="SUPFAM" id="SSF51905">
    <property type="entry name" value="FAD/NAD(P)-binding domain"/>
    <property type="match status" value="2"/>
</dbReference>
<evidence type="ECO:0000313" key="5">
    <source>
        <dbReference type="Proteomes" id="UP000326396"/>
    </source>
</evidence>
<dbReference type="Pfam" id="PF01593">
    <property type="entry name" value="Amino_oxidase"/>
    <property type="match status" value="2"/>
</dbReference>
<dbReference type="Gene3D" id="4.10.1000.10">
    <property type="entry name" value="Zinc finger, CCCH-type"/>
    <property type="match status" value="1"/>
</dbReference>
<dbReference type="OrthoDB" id="5046242at2759"/>
<organism evidence="4 5">
    <name type="scientific">Mikania micrantha</name>
    <name type="common">bitter vine</name>
    <dbReference type="NCBI Taxonomy" id="192012"/>
    <lineage>
        <taxon>Eukaryota</taxon>
        <taxon>Viridiplantae</taxon>
        <taxon>Streptophyta</taxon>
        <taxon>Embryophyta</taxon>
        <taxon>Tracheophyta</taxon>
        <taxon>Spermatophyta</taxon>
        <taxon>Magnoliopsida</taxon>
        <taxon>eudicotyledons</taxon>
        <taxon>Gunneridae</taxon>
        <taxon>Pentapetalae</taxon>
        <taxon>asterids</taxon>
        <taxon>campanulids</taxon>
        <taxon>Asterales</taxon>
        <taxon>Asteraceae</taxon>
        <taxon>Asteroideae</taxon>
        <taxon>Heliantheae alliance</taxon>
        <taxon>Eupatorieae</taxon>
        <taxon>Mikania</taxon>
    </lineage>
</organism>
<dbReference type="PROSITE" id="PS50103">
    <property type="entry name" value="ZF_C3H1"/>
    <property type="match status" value="1"/>
</dbReference>
<feature type="region of interest" description="Disordered" evidence="2">
    <location>
        <begin position="227"/>
        <end position="251"/>
    </location>
</feature>
<name>A0A5N6M0C4_9ASTR</name>
<reference evidence="4 5" key="1">
    <citation type="submission" date="2019-05" db="EMBL/GenBank/DDBJ databases">
        <title>Mikania micrantha, genome provides insights into the molecular mechanism of rapid growth.</title>
        <authorList>
            <person name="Liu B."/>
        </authorList>
    </citation>
    <scope>NUCLEOTIDE SEQUENCE [LARGE SCALE GENOMIC DNA]</scope>
    <source>
        <strain evidence="4">NLD-2019</strain>
        <tissue evidence="4">Leaf</tissue>
    </source>
</reference>
<accession>A0A5N6M0C4</accession>
<comment type="caution">
    <text evidence="4">The sequence shown here is derived from an EMBL/GenBank/DDBJ whole genome shotgun (WGS) entry which is preliminary data.</text>
</comment>
<protein>
    <recommendedName>
        <fullName evidence="3">C3H1-type domain-containing protein</fullName>
    </recommendedName>
</protein>
<evidence type="ECO:0000259" key="3">
    <source>
        <dbReference type="PROSITE" id="PS50103"/>
    </source>
</evidence>